<dbReference type="InterPro" id="IPR008978">
    <property type="entry name" value="HSP20-like_chaperone"/>
</dbReference>
<feature type="domain" description="CS" evidence="4">
    <location>
        <begin position="33"/>
        <end position="142"/>
    </location>
</feature>
<dbReference type="CDD" id="cd06464">
    <property type="entry name" value="ACD_sHsps-like"/>
    <property type="match status" value="1"/>
</dbReference>
<gene>
    <name evidence="5" type="ORF">JOC94_004113</name>
</gene>
<evidence type="ECO:0000256" key="2">
    <source>
        <dbReference type="RuleBase" id="RU003616"/>
    </source>
</evidence>
<dbReference type="InterPro" id="IPR002068">
    <property type="entry name" value="A-crystallin/Hsp20_dom"/>
</dbReference>
<dbReference type="Pfam" id="PF00011">
    <property type="entry name" value="HSP20"/>
    <property type="match status" value="1"/>
</dbReference>
<evidence type="ECO:0000256" key="1">
    <source>
        <dbReference type="PROSITE-ProRule" id="PRU00285"/>
    </source>
</evidence>
<dbReference type="SUPFAM" id="SSF49764">
    <property type="entry name" value="HSP20-like chaperones"/>
    <property type="match status" value="1"/>
</dbReference>
<feature type="domain" description="SHSP" evidence="3">
    <location>
        <begin position="29"/>
        <end position="146"/>
    </location>
</feature>
<organism evidence="5 6">
    <name type="scientific">Siminovitchia thermophila</name>
    <dbReference type="NCBI Taxonomy" id="1245522"/>
    <lineage>
        <taxon>Bacteria</taxon>
        <taxon>Bacillati</taxon>
        <taxon>Bacillota</taxon>
        <taxon>Bacilli</taxon>
        <taxon>Bacillales</taxon>
        <taxon>Bacillaceae</taxon>
        <taxon>Siminovitchia</taxon>
    </lineage>
</organism>
<protein>
    <submittedName>
        <fullName evidence="5">HSP20 family protein</fullName>
    </submittedName>
</protein>
<dbReference type="RefSeq" id="WP_077109512.1">
    <property type="nucleotide sequence ID" value="NZ_JAFBFH010000038.1"/>
</dbReference>
<comment type="caution">
    <text evidence="5">The sequence shown here is derived from an EMBL/GenBank/DDBJ whole genome shotgun (WGS) entry which is preliminary data.</text>
</comment>
<dbReference type="EMBL" id="JAFBFH010000038">
    <property type="protein sequence ID" value="MBM7717089.1"/>
    <property type="molecule type" value="Genomic_DNA"/>
</dbReference>
<evidence type="ECO:0000259" key="3">
    <source>
        <dbReference type="PROSITE" id="PS01031"/>
    </source>
</evidence>
<keyword evidence="6" id="KW-1185">Reference proteome</keyword>
<dbReference type="PROSITE" id="PS51203">
    <property type="entry name" value="CS"/>
    <property type="match status" value="1"/>
</dbReference>
<dbReference type="InterPro" id="IPR031107">
    <property type="entry name" value="Small_HSP"/>
</dbReference>
<accession>A0ABS2RBW3</accession>
<dbReference type="PROSITE" id="PS01031">
    <property type="entry name" value="SHSP"/>
    <property type="match status" value="1"/>
</dbReference>
<comment type="similarity">
    <text evidence="1 2">Belongs to the small heat shock protein (HSP20) family.</text>
</comment>
<evidence type="ECO:0000313" key="5">
    <source>
        <dbReference type="EMBL" id="MBM7717089.1"/>
    </source>
</evidence>
<evidence type="ECO:0000259" key="4">
    <source>
        <dbReference type="PROSITE" id="PS51203"/>
    </source>
</evidence>
<dbReference type="Gene3D" id="2.60.40.790">
    <property type="match status" value="1"/>
</dbReference>
<evidence type="ECO:0000313" key="6">
    <source>
        <dbReference type="Proteomes" id="UP000823485"/>
    </source>
</evidence>
<dbReference type="Proteomes" id="UP000823485">
    <property type="component" value="Unassembled WGS sequence"/>
</dbReference>
<dbReference type="PANTHER" id="PTHR11527">
    <property type="entry name" value="HEAT-SHOCK PROTEIN 20 FAMILY MEMBER"/>
    <property type="match status" value="1"/>
</dbReference>
<dbReference type="InterPro" id="IPR007052">
    <property type="entry name" value="CS_dom"/>
</dbReference>
<proteinExistence type="inferred from homology"/>
<sequence>MSLVPFDPFRQLDNMRRDLNRLFSTDFGMDREFGIPKVDVYETENEVVATCDLPGLEKKDDVQIHINDQNTLTISGIIQRSNEIKEDRMHKQERFTGRFQRTIPLPSPVSLEGNAKATYKNGVLEIRMPKMQDDGQNRNKIDVDFH</sequence>
<name>A0ABS2RBW3_9BACI</name>
<reference evidence="5 6" key="1">
    <citation type="submission" date="2021-01" db="EMBL/GenBank/DDBJ databases">
        <title>Genomic Encyclopedia of Type Strains, Phase IV (KMG-IV): sequencing the most valuable type-strain genomes for metagenomic binning, comparative biology and taxonomic classification.</title>
        <authorList>
            <person name="Goeker M."/>
        </authorList>
    </citation>
    <scope>NUCLEOTIDE SEQUENCE [LARGE SCALE GENOMIC DNA]</scope>
    <source>
        <strain evidence="5 6">DSM 105453</strain>
    </source>
</reference>